<dbReference type="EMBL" id="AY014398">
    <property type="protein sequence ID" value="AAK02075.1"/>
    <property type="molecule type" value="Genomic_DNA"/>
</dbReference>
<dbReference type="AlphaFoldDB" id="Q9ALI9"/>
<gene>
    <name evidence="1" type="primary">orfc374-1</name>
</gene>
<evidence type="ECO:0000313" key="1">
    <source>
        <dbReference type="EMBL" id="AAK02075.1"/>
    </source>
</evidence>
<reference evidence="1" key="2">
    <citation type="journal article" date="2003" name="Genome Res.">
        <title>Comparative analysis of superintegrons: engineering extensive genetic diversity in the vibrionaceae.</title>
        <authorList>
            <person name="Rowe-Magnus D.A."/>
            <person name="Guerout A.-M."/>
            <person name="Biskri L."/>
            <person name="Bouige P."/>
            <person name="Mazel D."/>
        </authorList>
    </citation>
    <scope>NUCLEOTIDE SEQUENCE</scope>
    <source>
        <strain evidence="1">CIP A267</strain>
    </source>
</reference>
<reference evidence="1" key="1">
    <citation type="journal article" date="2001" name="Proc. Natl. Acad. Sci. U.S.A.">
        <title>The evolutionary history of chromosomal super-integrons provides an ancestry for multi-resistant integrons.</title>
        <authorList>
            <person name="Rowe-Magnus D.A."/>
            <person name="Guerout A.M."/>
            <person name="Ploncard P."/>
            <person name="Dychinco B."/>
            <person name="Davies J."/>
            <person name="Mazel D."/>
        </authorList>
    </citation>
    <scope>NUCLEOTIDE SEQUENCE</scope>
    <source>
        <strain evidence="1">CIP A267</strain>
    </source>
</reference>
<name>Q9ALI9_VIBME</name>
<sequence>MECRSCGKSDFKLTIQKNHNGGTTRYRRCVTCNSNIGAALSLTTFEQLKSSGYSVVDLGAGSQQSLVSNNSLPKSTLFKNEKEVQDWFFNVFDEWFYIAKEVPGKHLVEDMKVRMDFMLYPRSSLSDMGFYKGWFGVEVKLFPNHREELSAPSKALWQAVSYNDSEFYLNQSKTANFNVSSIEGATKPFYTMIFSNRSFNKGKNEYLNQNGEKQRNQFDYIMRTISTVGLYAKVGMVNIIESSDNSNIKKWSFDFGRETYCSFVRETNDTYRQTQFKLHNEEIIKKIRVGHQ</sequence>
<accession>Q9ALI9</accession>
<proteinExistence type="predicted"/>
<protein>
    <submittedName>
        <fullName evidence="1">Orfc374-1</fullName>
    </submittedName>
</protein>
<organism evidence="1">
    <name type="scientific">Vibrio metschnikovii</name>
    <dbReference type="NCBI Taxonomy" id="28172"/>
    <lineage>
        <taxon>Bacteria</taxon>
        <taxon>Pseudomonadati</taxon>
        <taxon>Pseudomonadota</taxon>
        <taxon>Gammaproteobacteria</taxon>
        <taxon>Vibrionales</taxon>
        <taxon>Vibrionaceae</taxon>
        <taxon>Vibrio</taxon>
    </lineage>
</organism>